<dbReference type="EMBL" id="JARKIB010000018">
    <property type="protein sequence ID" value="KAJ7769509.1"/>
    <property type="molecule type" value="Genomic_DNA"/>
</dbReference>
<feature type="region of interest" description="Disordered" evidence="1">
    <location>
        <begin position="244"/>
        <end position="282"/>
    </location>
</feature>
<comment type="caution">
    <text evidence="2">The sequence shown here is derived from an EMBL/GenBank/DDBJ whole genome shotgun (WGS) entry which is preliminary data.</text>
</comment>
<sequence length="347" mass="38615">MNYYTTTRYCAALHGTAQYCTVLHGTGAWWRALPCRTVHCRGMSRAPPWCSPCTTMQLTDLVWVLCSGYIRLGNSRLTGKIVGATVSVFDRDTPTLPRQARHATARHGFFPGPFCFYVANEEIVSPNFLLEQTIHYPKNILAEEEDMDTLKSTVTAEVQSNILLILYKGSARCRQTWLDFFTQAVLVSMQAAALAPPYQTYCATVDASPPLHASFGTANVAALVLIKYAKDRLKGDTATTKEEIKLGEANSNRSRGTDNFKKETPTKEERKKGKVSGSGAPDIDLHAVNRKRFLQNPFTVSKDLSSAAVDAVPQLRVPDFDATSFEGKLLFPHLVMEYKRDDTANRY</sequence>
<dbReference type="AlphaFoldDB" id="A0AAD7NP11"/>
<protein>
    <submittedName>
        <fullName evidence="2">Uncharacterized protein</fullName>
    </submittedName>
</protein>
<accession>A0AAD7NP11</accession>
<dbReference type="Proteomes" id="UP001215598">
    <property type="component" value="Unassembled WGS sequence"/>
</dbReference>
<feature type="compositionally biased region" description="Basic and acidic residues" evidence="1">
    <location>
        <begin position="255"/>
        <end position="271"/>
    </location>
</feature>
<evidence type="ECO:0000313" key="2">
    <source>
        <dbReference type="EMBL" id="KAJ7769509.1"/>
    </source>
</evidence>
<evidence type="ECO:0000256" key="1">
    <source>
        <dbReference type="SAM" id="MobiDB-lite"/>
    </source>
</evidence>
<organism evidence="2 3">
    <name type="scientific">Mycena metata</name>
    <dbReference type="NCBI Taxonomy" id="1033252"/>
    <lineage>
        <taxon>Eukaryota</taxon>
        <taxon>Fungi</taxon>
        <taxon>Dikarya</taxon>
        <taxon>Basidiomycota</taxon>
        <taxon>Agaricomycotina</taxon>
        <taxon>Agaricomycetes</taxon>
        <taxon>Agaricomycetidae</taxon>
        <taxon>Agaricales</taxon>
        <taxon>Marasmiineae</taxon>
        <taxon>Mycenaceae</taxon>
        <taxon>Mycena</taxon>
    </lineage>
</organism>
<gene>
    <name evidence="2" type="ORF">B0H16DRAFT_1452690</name>
</gene>
<keyword evidence="3" id="KW-1185">Reference proteome</keyword>
<reference evidence="2" key="1">
    <citation type="submission" date="2023-03" db="EMBL/GenBank/DDBJ databases">
        <title>Massive genome expansion in bonnet fungi (Mycena s.s.) driven by repeated elements and novel gene families across ecological guilds.</title>
        <authorList>
            <consortium name="Lawrence Berkeley National Laboratory"/>
            <person name="Harder C.B."/>
            <person name="Miyauchi S."/>
            <person name="Viragh M."/>
            <person name="Kuo A."/>
            <person name="Thoen E."/>
            <person name="Andreopoulos B."/>
            <person name="Lu D."/>
            <person name="Skrede I."/>
            <person name="Drula E."/>
            <person name="Henrissat B."/>
            <person name="Morin E."/>
            <person name="Kohler A."/>
            <person name="Barry K."/>
            <person name="LaButti K."/>
            <person name="Morin E."/>
            <person name="Salamov A."/>
            <person name="Lipzen A."/>
            <person name="Mereny Z."/>
            <person name="Hegedus B."/>
            <person name="Baldrian P."/>
            <person name="Stursova M."/>
            <person name="Weitz H."/>
            <person name="Taylor A."/>
            <person name="Grigoriev I.V."/>
            <person name="Nagy L.G."/>
            <person name="Martin F."/>
            <person name="Kauserud H."/>
        </authorList>
    </citation>
    <scope>NUCLEOTIDE SEQUENCE</scope>
    <source>
        <strain evidence="2">CBHHK182m</strain>
    </source>
</reference>
<name>A0AAD7NP11_9AGAR</name>
<proteinExistence type="predicted"/>
<evidence type="ECO:0000313" key="3">
    <source>
        <dbReference type="Proteomes" id="UP001215598"/>
    </source>
</evidence>